<evidence type="ECO:0000313" key="4">
    <source>
        <dbReference type="EnsemblMetazoa" id="XP_022663526"/>
    </source>
</evidence>
<dbReference type="PANTHER" id="PTHR24036:SF13">
    <property type="entry name" value="PROTEIN SKELETOR, ISOFORMS D_E"/>
    <property type="match status" value="1"/>
</dbReference>
<dbReference type="EnsemblMetazoa" id="XM_022807793">
    <property type="protein sequence ID" value="XP_022663528"/>
    <property type="gene ID" value="LOC111251321"/>
</dbReference>
<name>A0A7M7KNF0_VARDE</name>
<dbReference type="RefSeq" id="XP_022663527.1">
    <property type="nucleotide sequence ID" value="XM_022807792.1"/>
</dbReference>
<dbReference type="Pfam" id="PF03351">
    <property type="entry name" value="DOMON"/>
    <property type="match status" value="1"/>
</dbReference>
<dbReference type="Pfam" id="PF25489">
    <property type="entry name" value="At5g54830"/>
    <property type="match status" value="1"/>
</dbReference>
<dbReference type="PANTHER" id="PTHR24036">
    <property type="entry name" value="SKELETOR-RELATED"/>
    <property type="match status" value="1"/>
</dbReference>
<dbReference type="PROSITE" id="PS51549">
    <property type="entry name" value="DM13"/>
    <property type="match status" value="2"/>
</dbReference>
<dbReference type="Pfam" id="PF10517">
    <property type="entry name" value="DM13"/>
    <property type="match status" value="2"/>
</dbReference>
<dbReference type="RefSeq" id="XP_022663526.1">
    <property type="nucleotide sequence ID" value="XM_022807791.1"/>
</dbReference>
<reference evidence="4" key="1">
    <citation type="submission" date="2021-01" db="UniProtKB">
        <authorList>
            <consortium name="EnsemblMetazoa"/>
        </authorList>
    </citation>
    <scope>IDENTIFICATION</scope>
</reference>
<dbReference type="FunCoup" id="A0A7M7KNF0">
    <property type="interactions" value="11"/>
</dbReference>
<dbReference type="CDD" id="cd09631">
    <property type="entry name" value="DOMON_DOH"/>
    <property type="match status" value="1"/>
</dbReference>
<keyword evidence="5" id="KW-1185">Reference proteome</keyword>
<evidence type="ECO:0000313" key="5">
    <source>
        <dbReference type="Proteomes" id="UP000594260"/>
    </source>
</evidence>
<feature type="domain" description="DM13" evidence="3">
    <location>
        <begin position="170"/>
        <end position="277"/>
    </location>
</feature>
<dbReference type="AlphaFoldDB" id="A0A7M7KNF0"/>
<protein>
    <recommendedName>
        <fullName evidence="6">Protein Skeletor</fullName>
    </recommendedName>
</protein>
<organism evidence="4 5">
    <name type="scientific">Varroa destructor</name>
    <name type="common">Honeybee mite</name>
    <dbReference type="NCBI Taxonomy" id="109461"/>
    <lineage>
        <taxon>Eukaryota</taxon>
        <taxon>Metazoa</taxon>
        <taxon>Ecdysozoa</taxon>
        <taxon>Arthropoda</taxon>
        <taxon>Chelicerata</taxon>
        <taxon>Arachnida</taxon>
        <taxon>Acari</taxon>
        <taxon>Parasitiformes</taxon>
        <taxon>Mesostigmata</taxon>
        <taxon>Gamasina</taxon>
        <taxon>Dermanyssoidea</taxon>
        <taxon>Varroidae</taxon>
        <taxon>Varroa</taxon>
    </lineage>
</organism>
<dbReference type="EnsemblMetazoa" id="XM_022807791">
    <property type="protein sequence ID" value="XP_022663526"/>
    <property type="gene ID" value="LOC111251321"/>
</dbReference>
<proteinExistence type="predicted"/>
<dbReference type="PROSITE" id="PS50836">
    <property type="entry name" value="DOMON"/>
    <property type="match status" value="1"/>
</dbReference>
<keyword evidence="1" id="KW-0677">Repeat</keyword>
<dbReference type="EnsemblMetazoa" id="XM_022807792">
    <property type="protein sequence ID" value="XP_022663527"/>
    <property type="gene ID" value="LOC111251321"/>
</dbReference>
<accession>A0A7M7KNF0</accession>
<dbReference type="KEGG" id="vde:111251321"/>
<dbReference type="InterPro" id="IPR019545">
    <property type="entry name" value="DM13_domain"/>
</dbReference>
<evidence type="ECO:0008006" key="6">
    <source>
        <dbReference type="Google" id="ProtNLM"/>
    </source>
</evidence>
<dbReference type="RefSeq" id="XP_022663528.1">
    <property type="nucleotide sequence ID" value="XM_022807793.1"/>
</dbReference>
<dbReference type="OrthoDB" id="2448405at2759"/>
<dbReference type="SMART" id="SM00686">
    <property type="entry name" value="DM13"/>
    <property type="match status" value="2"/>
</dbReference>
<dbReference type="SMART" id="SM00664">
    <property type="entry name" value="DoH"/>
    <property type="match status" value="1"/>
</dbReference>
<dbReference type="GeneID" id="111251321"/>
<dbReference type="InParanoid" id="A0A7M7KNF0"/>
<feature type="domain" description="DOMON" evidence="2">
    <location>
        <begin position="338"/>
        <end position="470"/>
    </location>
</feature>
<feature type="domain" description="DM13" evidence="3">
    <location>
        <begin position="54"/>
        <end position="161"/>
    </location>
</feature>
<dbReference type="OMA" id="HTGFIIP"/>
<dbReference type="Proteomes" id="UP000594260">
    <property type="component" value="Unplaced"/>
</dbReference>
<sequence>MGLPARPRTVVLKPFLVHGARWILVLPCLVAIHCTTKADGQLLPHSPSSQPYYGVRIGKLTQYFHDVAGEVFVVDDKTLFLKGFSYDGQGPDAYFWAGTSQKTDGSGFIIPNERGSLTKLGQYRNKDLILRLPGNKSVRNIQWISIWCKKFSANFADLYLPRNLQIPKPVTVEKLPTWDHGVTSGPVTIVDSQTFLVPGVMYDGLGPAAYWWVSKGERNHRGGLRLADENGSRDPLPRYTGKTVVINLPDGYTIYDFDRFGIYCELADVDFGSIKIPHNVKVPPSQRAFGIHIESALGDRVASLSPARSTVVQPQSVVDESSDSSQNKLNCEILHDPMGFELRWIMDGDEVIMQLVGRVDVGEYMAFGLSMDDTKTRMVGSDAVVTWIDHQGRGHAVDYYLGSKEQCVGKRGACPDIKQRGARDSVTVLNTAFVNGYHMITYKRPQVALDEKYDQHVYSDGPQAIVWALGPINGKGEVSYHKLRTKGDLFIDFARAPQWNCPKPDDISTLNDQPRLVAQQPISQATARQHAWVIPPVACPADNKFYAQIGPAGGKKGYQAITGHVGWGIAWYINGLMIPELYVQRGVTYTFVIEGGNNKTHTSKNHPFYITSDPTGGYEHKSQAERRTEKVFAGVSFDRSGRATPTAKGRLCNYEYPFKRTELPDDFATFEDFATNLEIKCQEGRPAYLQWTPDQFTPDLVYYQCYTHRHLGWKIHVVDNCADLVQQGAAASQRSEIRVPFPQDLHQPSHKKHSSRTSHMRKLADKALPHVNFHSQRVLPLDNVTDLIVDRDRTVFPRKLVHRPRVHSIRMESGFRPVTLPPRGLPDPTTPRPGQMGPLPFLRKDPLPFQGSFKPGVPHFGGFNISYASAKIREASGPVPGLPQVPQGALTKVDGFLDEDRLAKMVWSHRLSRVRRSTDNGNSLVEPVAHVSETRKAIIPEGISSRRAFNSQYDILDYVLRLIADDA</sequence>
<dbReference type="InterPro" id="IPR045266">
    <property type="entry name" value="DOH_DOMON"/>
</dbReference>
<dbReference type="InterPro" id="IPR052126">
    <property type="entry name" value="Spindle_Org/Thrombomodulin"/>
</dbReference>
<dbReference type="InterPro" id="IPR005018">
    <property type="entry name" value="DOMON_domain"/>
</dbReference>
<evidence type="ECO:0000256" key="1">
    <source>
        <dbReference type="ARBA" id="ARBA00022737"/>
    </source>
</evidence>
<evidence type="ECO:0000259" key="2">
    <source>
        <dbReference type="PROSITE" id="PS50836"/>
    </source>
</evidence>
<evidence type="ECO:0000259" key="3">
    <source>
        <dbReference type="PROSITE" id="PS51549"/>
    </source>
</evidence>
<dbReference type="InterPro" id="IPR057443">
    <property type="entry name" value="At5g54830-like"/>
</dbReference>